<dbReference type="WBParaSite" id="TCNE_0000219901-mRNA-1">
    <property type="protein sequence ID" value="TCNE_0000219901-mRNA-1"/>
    <property type="gene ID" value="TCNE_0000219901"/>
</dbReference>
<dbReference type="Proteomes" id="UP000050794">
    <property type="component" value="Unassembled WGS sequence"/>
</dbReference>
<evidence type="ECO:0000313" key="2">
    <source>
        <dbReference type="EMBL" id="VDM27642.1"/>
    </source>
</evidence>
<dbReference type="InterPro" id="IPR017920">
    <property type="entry name" value="COMM"/>
</dbReference>
<feature type="domain" description="COMM" evidence="1">
    <location>
        <begin position="131"/>
        <end position="194"/>
    </location>
</feature>
<dbReference type="AlphaFoldDB" id="A0A183U129"/>
<evidence type="ECO:0000259" key="1">
    <source>
        <dbReference type="PROSITE" id="PS51269"/>
    </source>
</evidence>
<reference evidence="4" key="1">
    <citation type="submission" date="2016-06" db="UniProtKB">
        <authorList>
            <consortium name="WormBaseParasite"/>
        </authorList>
    </citation>
    <scope>IDENTIFICATION</scope>
</reference>
<dbReference type="EMBL" id="UYWY01002070">
    <property type="protein sequence ID" value="VDM27642.1"/>
    <property type="molecule type" value="Genomic_DNA"/>
</dbReference>
<dbReference type="PANTHER" id="PTHR12333:SF0">
    <property type="entry name" value="COMM DOMAIN-CONTAINING PROTEIN 10"/>
    <property type="match status" value="1"/>
</dbReference>
<dbReference type="Pfam" id="PF07258">
    <property type="entry name" value="COMM_domain"/>
    <property type="match status" value="1"/>
</dbReference>
<protein>
    <submittedName>
        <fullName evidence="4">COMM domain-containing protein 10</fullName>
    </submittedName>
</protein>
<dbReference type="PROSITE" id="PS51269">
    <property type="entry name" value="COMM"/>
    <property type="match status" value="1"/>
</dbReference>
<proteinExistence type="predicted"/>
<reference evidence="2 3" key="2">
    <citation type="submission" date="2018-11" db="EMBL/GenBank/DDBJ databases">
        <authorList>
            <consortium name="Pathogen Informatics"/>
        </authorList>
    </citation>
    <scope>NUCLEOTIDE SEQUENCE [LARGE SCALE GENOMIC DNA]</scope>
</reference>
<organism evidence="3 4">
    <name type="scientific">Toxocara canis</name>
    <name type="common">Canine roundworm</name>
    <dbReference type="NCBI Taxonomy" id="6265"/>
    <lineage>
        <taxon>Eukaryota</taxon>
        <taxon>Metazoa</taxon>
        <taxon>Ecdysozoa</taxon>
        <taxon>Nematoda</taxon>
        <taxon>Chromadorea</taxon>
        <taxon>Rhabditida</taxon>
        <taxon>Spirurina</taxon>
        <taxon>Ascaridomorpha</taxon>
        <taxon>Ascaridoidea</taxon>
        <taxon>Toxocaridae</taxon>
        <taxon>Toxocara</taxon>
    </lineage>
</organism>
<dbReference type="Pfam" id="PF21672">
    <property type="entry name" value="COMM_HN"/>
    <property type="match status" value="1"/>
</dbReference>
<dbReference type="PANTHER" id="PTHR12333">
    <property type="entry name" value="COMM DOMAIN CONTAINING PROTEIN 10"/>
    <property type="match status" value="1"/>
</dbReference>
<sequence>MSILKLSLGSKRAIQLLNDLDRRKFKQLSNRVLDAMPIEDAHSLFTDEERKKLVTAFALHNLTDLNQLISVCIELWREIAYHQLKLERLKTNLEQLGFVSDLTDVIVQVWSERGTAVSDRLRGMSYSGHPQLLDVNWTLRMDIAKRDCPKVRKPKVILELVTDQGPKLVEMSRAELIELFNNLQHVQKRIDSLLQ</sequence>
<evidence type="ECO:0000313" key="3">
    <source>
        <dbReference type="Proteomes" id="UP000050794"/>
    </source>
</evidence>
<accession>A0A183U129</accession>
<dbReference type="InterPro" id="IPR037361">
    <property type="entry name" value="COMMD10"/>
</dbReference>
<keyword evidence="3" id="KW-1185">Reference proteome</keyword>
<evidence type="ECO:0000313" key="4">
    <source>
        <dbReference type="WBParaSite" id="TCNE_0000219901-mRNA-1"/>
    </source>
</evidence>
<gene>
    <name evidence="2" type="ORF">TCNE_LOCUS2199</name>
</gene>
<name>A0A183U129_TOXCA</name>